<keyword evidence="3" id="KW-0547">Nucleotide-binding</keyword>
<keyword evidence="6" id="KW-0030">Aminoacyl-tRNA synthetase</keyword>
<dbReference type="InterPro" id="IPR004154">
    <property type="entry name" value="Anticodon-bd"/>
</dbReference>
<gene>
    <name evidence="11" type="ORF">FPE_LOCUS21680</name>
</gene>
<keyword evidence="12" id="KW-1185">Reference proteome</keyword>
<evidence type="ECO:0000256" key="1">
    <source>
        <dbReference type="ARBA" id="ARBA00012831"/>
    </source>
</evidence>
<dbReference type="EMBL" id="OU503048">
    <property type="protein sequence ID" value="CAI9774250.1"/>
    <property type="molecule type" value="Genomic_DNA"/>
</dbReference>
<evidence type="ECO:0000256" key="3">
    <source>
        <dbReference type="ARBA" id="ARBA00022741"/>
    </source>
</evidence>
<dbReference type="InterPro" id="IPR002314">
    <property type="entry name" value="aa-tRNA-synt_IIb"/>
</dbReference>
<keyword evidence="2" id="KW-0436">Ligase</keyword>
<dbReference type="PROSITE" id="PS50862">
    <property type="entry name" value="AA_TRNA_LIGASE_II"/>
    <property type="match status" value="1"/>
</dbReference>
<dbReference type="GO" id="GO:0017101">
    <property type="term" value="C:aminoacyl-tRNA synthetase multienzyme complex"/>
    <property type="evidence" value="ECO:0007669"/>
    <property type="project" value="TreeGrafter"/>
</dbReference>
<dbReference type="Pfam" id="PF00587">
    <property type="entry name" value="tRNA-synt_2b"/>
    <property type="match status" value="1"/>
</dbReference>
<dbReference type="Gene3D" id="3.30.930.10">
    <property type="entry name" value="Bira Bifunctional Protein, Domain 2"/>
    <property type="match status" value="1"/>
</dbReference>
<feature type="domain" description="Aminoacyl-transfer RNA synthetases class-II family profile" evidence="10">
    <location>
        <begin position="68"/>
        <end position="340"/>
    </location>
</feature>
<dbReference type="InterPro" id="IPR004499">
    <property type="entry name" value="Pro-tRNA-ligase_IIa_arc-type"/>
</dbReference>
<dbReference type="GO" id="GO:0004827">
    <property type="term" value="F:proline-tRNA ligase activity"/>
    <property type="evidence" value="ECO:0007669"/>
    <property type="project" value="UniProtKB-EC"/>
</dbReference>
<dbReference type="FunFam" id="3.40.50.800:FF:000005">
    <property type="entry name" value="bifunctional glutamate/proline--tRNA ligase"/>
    <property type="match status" value="1"/>
</dbReference>
<dbReference type="GO" id="GO:0005737">
    <property type="term" value="C:cytoplasm"/>
    <property type="evidence" value="ECO:0007669"/>
    <property type="project" value="InterPro"/>
</dbReference>
<accession>A0AAD2E448</accession>
<evidence type="ECO:0000256" key="8">
    <source>
        <dbReference type="ARBA" id="ARBA00047671"/>
    </source>
</evidence>
<dbReference type="Pfam" id="PF03129">
    <property type="entry name" value="HGTP_anticodon"/>
    <property type="match status" value="1"/>
</dbReference>
<feature type="region of interest" description="Disordered" evidence="9">
    <location>
        <begin position="1"/>
        <end position="20"/>
    </location>
</feature>
<dbReference type="EC" id="6.1.1.15" evidence="1"/>
<dbReference type="Gene3D" id="3.30.110.30">
    <property type="entry name" value="C-terminal domain of ProRS"/>
    <property type="match status" value="1"/>
</dbReference>
<dbReference type="HAMAP" id="MF_01571">
    <property type="entry name" value="Pro_tRNA_synth_type3"/>
    <property type="match status" value="1"/>
</dbReference>
<proteinExistence type="inferred from homology"/>
<dbReference type="PANTHER" id="PTHR43382:SF2">
    <property type="entry name" value="BIFUNCTIONAL GLUTAMATE_PROLINE--TRNA LIGASE"/>
    <property type="match status" value="1"/>
</dbReference>
<evidence type="ECO:0000256" key="2">
    <source>
        <dbReference type="ARBA" id="ARBA00022598"/>
    </source>
</evidence>
<dbReference type="Gene3D" id="3.40.50.800">
    <property type="entry name" value="Anticodon-binding domain"/>
    <property type="match status" value="1"/>
</dbReference>
<evidence type="ECO:0000256" key="9">
    <source>
        <dbReference type="SAM" id="MobiDB-lite"/>
    </source>
</evidence>
<dbReference type="InterPro" id="IPR006195">
    <property type="entry name" value="aa-tRNA-synth_II"/>
</dbReference>
<dbReference type="PANTHER" id="PTHR43382">
    <property type="entry name" value="PROLYL-TRNA SYNTHETASE"/>
    <property type="match status" value="1"/>
</dbReference>
<evidence type="ECO:0000256" key="4">
    <source>
        <dbReference type="ARBA" id="ARBA00022840"/>
    </source>
</evidence>
<dbReference type="FunFam" id="3.30.930.10:FF:000215">
    <property type="entry name" value="Proline--tRNA ligase cytoplasmic"/>
    <property type="match status" value="1"/>
</dbReference>
<dbReference type="GO" id="GO:0005524">
    <property type="term" value="F:ATP binding"/>
    <property type="evidence" value="ECO:0007669"/>
    <property type="project" value="UniProtKB-KW"/>
</dbReference>
<keyword evidence="5" id="KW-0648">Protein biosynthesis</keyword>
<dbReference type="GO" id="GO:0006433">
    <property type="term" value="P:prolyl-tRNA aminoacylation"/>
    <property type="evidence" value="ECO:0007669"/>
    <property type="project" value="InterPro"/>
</dbReference>
<evidence type="ECO:0000256" key="5">
    <source>
        <dbReference type="ARBA" id="ARBA00022917"/>
    </source>
</evidence>
<dbReference type="InterPro" id="IPR036621">
    <property type="entry name" value="Anticodon-bd_dom_sf"/>
</dbReference>
<evidence type="ECO:0000256" key="6">
    <source>
        <dbReference type="ARBA" id="ARBA00023146"/>
    </source>
</evidence>
<reference evidence="11" key="1">
    <citation type="submission" date="2023-05" db="EMBL/GenBank/DDBJ databases">
        <authorList>
            <person name="Huff M."/>
        </authorList>
    </citation>
    <scope>NUCLEOTIDE SEQUENCE</scope>
</reference>
<dbReference type="InterPro" id="IPR017449">
    <property type="entry name" value="Pro-tRNA_synth_II"/>
</dbReference>
<comment type="catalytic activity">
    <reaction evidence="8">
        <text>tRNA(Pro) + L-proline + ATP = L-prolyl-tRNA(Pro) + AMP + diphosphate</text>
        <dbReference type="Rhea" id="RHEA:14305"/>
        <dbReference type="Rhea" id="RHEA-COMP:9700"/>
        <dbReference type="Rhea" id="RHEA-COMP:9702"/>
        <dbReference type="ChEBI" id="CHEBI:30616"/>
        <dbReference type="ChEBI" id="CHEBI:33019"/>
        <dbReference type="ChEBI" id="CHEBI:60039"/>
        <dbReference type="ChEBI" id="CHEBI:78442"/>
        <dbReference type="ChEBI" id="CHEBI:78532"/>
        <dbReference type="ChEBI" id="CHEBI:456215"/>
        <dbReference type="EC" id="6.1.1.15"/>
    </reaction>
</comment>
<dbReference type="SUPFAM" id="SSF55681">
    <property type="entry name" value="Class II aaRS and biotin synthetases"/>
    <property type="match status" value="1"/>
</dbReference>
<evidence type="ECO:0000259" key="10">
    <source>
        <dbReference type="PROSITE" id="PS50862"/>
    </source>
</evidence>
<dbReference type="InterPro" id="IPR045864">
    <property type="entry name" value="aa-tRNA-synth_II/BPL/LPL"/>
</dbReference>
<dbReference type="SUPFAM" id="SSF52954">
    <property type="entry name" value="Class II aaRS ABD-related"/>
    <property type="match status" value="1"/>
</dbReference>
<sequence length="467" mass="53573">MAGKGKDASSSNTKGKKKEVKKETGLGLSVKKDDNFGEWYSEVVVNGEMIEYYDISGCYILRPWAMSIWEILQTFFDAEIKKMKIKNCYFPLFVSPGVLQKEKDHIEGFAPEVAWVTKSGESELEVPIAIRPTSETVMYPYFSKWIRGHRDLPLRLNQWCNVVRWEFSNPTPFIRSREFLWQEGHTAFMKIPNFLLLTKSCFISSCCRIKECLSCCGVKLLFLCWLQESFLVLEILELYRRIYEEFLAVPVIKGKKSEHEKFAGGLYTTTVEAFIPNTGRGIQGATSHCLGQNFAKMFEINFENDKGEKAMVWQNSWAYTTRTIGVMIMVHGDDKGLVLPPKIASIQTLNESGIRAEVDSRDNYSPGWKYSNWEMKGVPLRIEIGPKDLANNQVRAVRRDNSAKIDIPMANLVEQVNDLLNDIQKSLFEVAKQKRDACIHTVNTWEEFAEALIQKKMILAPWCDEEV</sequence>
<dbReference type="InterPro" id="IPR002316">
    <property type="entry name" value="Pro-tRNA-ligase_IIa"/>
</dbReference>
<protein>
    <recommendedName>
        <fullName evidence="1">proline--tRNA ligase</fullName>
        <ecNumber evidence="1">6.1.1.15</ecNumber>
    </recommendedName>
    <alternativeName>
        <fullName evidence="7">Prolyl-tRNA synthetase</fullName>
    </alternativeName>
</protein>
<evidence type="ECO:0000313" key="12">
    <source>
        <dbReference type="Proteomes" id="UP000834106"/>
    </source>
</evidence>
<evidence type="ECO:0000256" key="7">
    <source>
        <dbReference type="ARBA" id="ARBA00029731"/>
    </source>
</evidence>
<organism evidence="11 12">
    <name type="scientific">Fraxinus pennsylvanica</name>
    <dbReference type="NCBI Taxonomy" id="56036"/>
    <lineage>
        <taxon>Eukaryota</taxon>
        <taxon>Viridiplantae</taxon>
        <taxon>Streptophyta</taxon>
        <taxon>Embryophyta</taxon>
        <taxon>Tracheophyta</taxon>
        <taxon>Spermatophyta</taxon>
        <taxon>Magnoliopsida</taxon>
        <taxon>eudicotyledons</taxon>
        <taxon>Gunneridae</taxon>
        <taxon>Pentapetalae</taxon>
        <taxon>asterids</taxon>
        <taxon>lamiids</taxon>
        <taxon>Lamiales</taxon>
        <taxon>Oleaceae</taxon>
        <taxon>Oleeae</taxon>
        <taxon>Fraxinus</taxon>
    </lineage>
</organism>
<evidence type="ECO:0000313" key="11">
    <source>
        <dbReference type="EMBL" id="CAI9774250.1"/>
    </source>
</evidence>
<name>A0AAD2E448_9LAMI</name>
<dbReference type="PRINTS" id="PR01046">
    <property type="entry name" value="TRNASYNTHPRO"/>
</dbReference>
<dbReference type="AlphaFoldDB" id="A0AAD2E448"/>
<dbReference type="InterPro" id="IPR033721">
    <property type="entry name" value="ProRS_core_arch_euk"/>
</dbReference>
<dbReference type="CDD" id="cd00778">
    <property type="entry name" value="ProRS_core_arch_euk"/>
    <property type="match status" value="1"/>
</dbReference>
<keyword evidence="4" id="KW-0067">ATP-binding</keyword>
<dbReference type="Proteomes" id="UP000834106">
    <property type="component" value="Chromosome 13"/>
</dbReference>